<dbReference type="Gene3D" id="3.90.1150.30">
    <property type="match status" value="1"/>
</dbReference>
<evidence type="ECO:0000313" key="1">
    <source>
        <dbReference type="EMBL" id="CAA9249983.1"/>
    </source>
</evidence>
<organism evidence="1">
    <name type="scientific">uncultured Acidimicrobiales bacterium</name>
    <dbReference type="NCBI Taxonomy" id="310071"/>
    <lineage>
        <taxon>Bacteria</taxon>
        <taxon>Bacillati</taxon>
        <taxon>Actinomycetota</taxon>
        <taxon>Acidimicrobiia</taxon>
        <taxon>Acidimicrobiales</taxon>
        <taxon>environmental samples</taxon>
    </lineage>
</organism>
<reference evidence="1" key="1">
    <citation type="submission" date="2020-02" db="EMBL/GenBank/DDBJ databases">
        <authorList>
            <person name="Meier V. D."/>
        </authorList>
    </citation>
    <scope>NUCLEOTIDE SEQUENCE</scope>
    <source>
        <strain evidence="1">AVDCRST_MAG50</strain>
    </source>
</reference>
<dbReference type="Pfam" id="PF04237">
    <property type="entry name" value="YjbR"/>
    <property type="match status" value="1"/>
</dbReference>
<dbReference type="EMBL" id="CADCTF010000104">
    <property type="protein sequence ID" value="CAA9249983.1"/>
    <property type="molecule type" value="Genomic_DNA"/>
</dbReference>
<dbReference type="InterPro" id="IPR038056">
    <property type="entry name" value="YjbR-like_sf"/>
</dbReference>
<name>A0A6J4IEN6_9ACTN</name>
<dbReference type="AlphaFoldDB" id="A0A6J4IEN6"/>
<dbReference type="SUPFAM" id="SSF142906">
    <property type="entry name" value="YjbR-like"/>
    <property type="match status" value="1"/>
</dbReference>
<accession>A0A6J4IEN6</accession>
<sequence>MATEDDVREIALGLPETTEAPWYGAPAYKVKGKGFLRLRTEAEGGLVVFVSDLAEKEALLASDSGKFFTTPHYDGYPTVLVNLEAMEVDELRELIIESWREKAPRRVLAAYDTEHGSEAPPA</sequence>
<protein>
    <submittedName>
        <fullName evidence="1">YjbR family protein</fullName>
    </submittedName>
</protein>
<gene>
    <name evidence="1" type="ORF">AVDCRST_MAG50-2553</name>
</gene>
<dbReference type="InterPro" id="IPR058532">
    <property type="entry name" value="YjbR/MT2646/Rv2570-like"/>
</dbReference>
<proteinExistence type="predicted"/>